<dbReference type="InterPro" id="IPR036010">
    <property type="entry name" value="2Fe-2S_ferredoxin-like_sf"/>
</dbReference>
<dbReference type="Pfam" id="PF14574">
    <property type="entry name" value="RACo_C_ter"/>
    <property type="match status" value="1"/>
</dbReference>
<dbReference type="PANTHER" id="PTHR42895:SF1">
    <property type="entry name" value="IRON-SULFUR CLUSTER PROTEIN"/>
    <property type="match status" value="1"/>
</dbReference>
<dbReference type="CDD" id="cd00207">
    <property type="entry name" value="fer2"/>
    <property type="match status" value="1"/>
</dbReference>
<evidence type="ECO:0000259" key="1">
    <source>
        <dbReference type="PROSITE" id="PS51085"/>
    </source>
</evidence>
<dbReference type="Gene3D" id="3.30.420.480">
    <property type="entry name" value="Domain of unknown function (DUF4445)"/>
    <property type="match status" value="1"/>
</dbReference>
<dbReference type="EMBL" id="BAAADD010000003">
    <property type="protein sequence ID" value="GAA0564678.1"/>
    <property type="molecule type" value="Genomic_DNA"/>
</dbReference>
<name>A0ABN1EET4_9PROT</name>
<dbReference type="InterPro" id="IPR027980">
    <property type="entry name" value="RACo_C"/>
</dbReference>
<evidence type="ECO:0000313" key="2">
    <source>
        <dbReference type="EMBL" id="GAA0564678.1"/>
    </source>
</evidence>
<dbReference type="InterPro" id="IPR042259">
    <property type="entry name" value="Raco-like_middle_sf"/>
</dbReference>
<dbReference type="PANTHER" id="PTHR42895">
    <property type="entry name" value="IRON-SULFUR CLUSTER-BINDING PROTEIN-RELATED"/>
    <property type="match status" value="1"/>
</dbReference>
<dbReference type="InterPro" id="IPR012675">
    <property type="entry name" value="Beta-grasp_dom_sf"/>
</dbReference>
<dbReference type="InterPro" id="IPR052911">
    <property type="entry name" value="Corrinoid_activation_enz"/>
</dbReference>
<proteinExistence type="predicted"/>
<dbReference type="InterPro" id="IPR041414">
    <property type="entry name" value="Raco-like_middle"/>
</dbReference>
<accession>A0ABN1EET4</accession>
<comment type="caution">
    <text evidence="2">The sequence shown here is derived from an EMBL/GenBank/DDBJ whole genome shotgun (WGS) entry which is preliminary data.</text>
</comment>
<reference evidence="2 3" key="1">
    <citation type="journal article" date="2019" name="Int. J. Syst. Evol. Microbiol.">
        <title>The Global Catalogue of Microorganisms (GCM) 10K type strain sequencing project: providing services to taxonomists for standard genome sequencing and annotation.</title>
        <authorList>
            <consortium name="The Broad Institute Genomics Platform"/>
            <consortium name="The Broad Institute Genome Sequencing Center for Infectious Disease"/>
            <person name="Wu L."/>
            <person name="Ma J."/>
        </authorList>
    </citation>
    <scope>NUCLEOTIDE SEQUENCE [LARGE SCALE GENOMIC DNA]</scope>
    <source>
        <strain evidence="2 3">JCM 15089</strain>
    </source>
</reference>
<evidence type="ECO:0000313" key="3">
    <source>
        <dbReference type="Proteomes" id="UP001499951"/>
    </source>
</evidence>
<gene>
    <name evidence="2" type="ORF">GCM10008942_11300</name>
</gene>
<organism evidence="2 3">
    <name type="scientific">Rhizomicrobium electricum</name>
    <dbReference type="NCBI Taxonomy" id="480070"/>
    <lineage>
        <taxon>Bacteria</taxon>
        <taxon>Pseudomonadati</taxon>
        <taxon>Pseudomonadota</taxon>
        <taxon>Alphaproteobacteria</taxon>
        <taxon>Micropepsales</taxon>
        <taxon>Micropepsaceae</taxon>
        <taxon>Rhizomicrobium</taxon>
    </lineage>
</organism>
<dbReference type="Pfam" id="PF00111">
    <property type="entry name" value="Fer2"/>
    <property type="match status" value="1"/>
</dbReference>
<sequence>MTTITLQGSDRRLEVAAGTHLRDALSGEGVEFPCGGQGRCGGCRVRVVTGTMAENSEDRATFSAAELRDGWRLACRHAAEADATLELAQWEMAVLGDAEAFAFVPREGFGIAVDLGTTTLAAQLLDLRSGQVLATRTALNDQARHGADVLSRASYALAGGATELTGLIRSQIGAMITELAAGRALSRIVVAGNTAMHHLFGGLDITPLATHPFLPEHPEALRFTGAVLGWPVDVPVDVLPCIGGLVGGDVLAGVRATGLKDRRGLNALVDLGTNGEVVVAKNGRMLCTSTAAGPAFEGARIHHGMRAATGAIDAVAADGTCHVIGGGPARGLCGSGLVDAVAAGLDNGRIAPSGRMADDWMLADGVALTPHDVRELQLAKGAIAAGLKLLTAKFDATPADLDALYLAGAFGNAISRTAAARIGLIKAPAEHIVAAGNTALKGAKRALFADSIHFEAVADCIGFIALAEDGEFVDMFASEMAFPG</sequence>
<dbReference type="Pfam" id="PF17651">
    <property type="entry name" value="Raco_middle"/>
    <property type="match status" value="1"/>
</dbReference>
<dbReference type="SUPFAM" id="SSF54292">
    <property type="entry name" value="2Fe-2S ferredoxin-like"/>
    <property type="match status" value="1"/>
</dbReference>
<dbReference type="Proteomes" id="UP001499951">
    <property type="component" value="Unassembled WGS sequence"/>
</dbReference>
<feature type="domain" description="2Fe-2S ferredoxin-type" evidence="1">
    <location>
        <begin position="2"/>
        <end position="91"/>
    </location>
</feature>
<dbReference type="PROSITE" id="PS51085">
    <property type="entry name" value="2FE2S_FER_2"/>
    <property type="match status" value="1"/>
</dbReference>
<keyword evidence="3" id="KW-1185">Reference proteome</keyword>
<protein>
    <recommendedName>
        <fullName evidence="1">2Fe-2S ferredoxin-type domain-containing protein</fullName>
    </recommendedName>
</protein>
<dbReference type="Gene3D" id="3.10.20.30">
    <property type="match status" value="1"/>
</dbReference>
<dbReference type="RefSeq" id="WP_166933743.1">
    <property type="nucleotide sequence ID" value="NZ_BAAADD010000003.1"/>
</dbReference>
<dbReference type="InterPro" id="IPR001041">
    <property type="entry name" value="2Fe-2S_ferredoxin-type"/>
</dbReference>